<dbReference type="GeneID" id="17283024"/>
<dbReference type="Proteomes" id="UP000013827">
    <property type="component" value="Unassembled WGS sequence"/>
</dbReference>
<dbReference type="EnsemblProtists" id="EOD37166">
    <property type="protein sequence ID" value="EOD37166"/>
    <property type="gene ID" value="EMIHUDRAFT_440460"/>
</dbReference>
<sequence length="363" mass="38798">MEAYYHQPSPKPCFEVRADILLASGAAYDEMVRIVDPVVCKTSDASLGTGERLWRVCLIPDADEPDGRFALVVSANHSLLDGHGFYRLHTMLSAGAAVEALNPVRKQELPTRILQASGGEESAMAVCPPGFLARFLFGQLRGALFPSTVHLGFHVDEEWVAARKAEETRGDSFGTIADGVPFVSTNDVLVSAFLSALKCRCAMMAINFRGKVTGCGEADAGNYEDLMTYMPPDYATPSLIRRSVTGRGGVYTRAAEPRTAQLTNAEHLMGGTYGAVTNWASFAKALSVDGCEAEYLHLPLFDFPKACPACICGSMVIFRPGEGKSVAAMVAGSQALIDAVKASGMVGLPLHLGTQRQRAGEGR</sequence>
<dbReference type="GeneID" id="17282436"/>
<dbReference type="eggNOG" id="ENOG502S4FA">
    <property type="taxonomic scope" value="Eukaryota"/>
</dbReference>
<protein>
    <recommendedName>
        <fullName evidence="3">Acyltransferase</fullName>
    </recommendedName>
</protein>
<dbReference type="RefSeq" id="XP_005789595.1">
    <property type="nucleotide sequence ID" value="XM_005789538.1"/>
</dbReference>
<evidence type="ECO:0000313" key="1">
    <source>
        <dbReference type="EnsemblProtists" id="EOD37166"/>
    </source>
</evidence>
<dbReference type="AlphaFoldDB" id="A0A0D3KN31"/>
<dbReference type="KEGG" id="ehx:EMIHUDRAFT_440460"/>
<dbReference type="KEGG" id="ehx:EMIHUDRAFT_446951"/>
<organism evidence="1 2">
    <name type="scientific">Emiliania huxleyi (strain CCMP1516)</name>
    <dbReference type="NCBI Taxonomy" id="280463"/>
    <lineage>
        <taxon>Eukaryota</taxon>
        <taxon>Haptista</taxon>
        <taxon>Haptophyta</taxon>
        <taxon>Prymnesiophyceae</taxon>
        <taxon>Isochrysidales</taxon>
        <taxon>Noelaerhabdaceae</taxon>
        <taxon>Emiliania</taxon>
    </lineage>
</organism>
<dbReference type="PaxDb" id="2903-EOD37166"/>
<dbReference type="HOGENOM" id="CLU_049110_0_0_1"/>
<keyword evidence="2" id="KW-1185">Reference proteome</keyword>
<evidence type="ECO:0008006" key="3">
    <source>
        <dbReference type="Google" id="ProtNLM"/>
    </source>
</evidence>
<proteinExistence type="predicted"/>
<reference evidence="1" key="2">
    <citation type="submission" date="2024-10" db="UniProtKB">
        <authorList>
            <consortium name="EnsemblProtists"/>
        </authorList>
    </citation>
    <scope>IDENTIFICATION</scope>
</reference>
<accession>A0A0D3KN31</accession>
<evidence type="ECO:0000313" key="2">
    <source>
        <dbReference type="Proteomes" id="UP000013827"/>
    </source>
</evidence>
<dbReference type="EnsemblProtists" id="EOD37750">
    <property type="protein sequence ID" value="EOD37750"/>
    <property type="gene ID" value="EMIHUDRAFT_446951"/>
</dbReference>
<name>A0A0D3KN31_EMIH1</name>
<dbReference type="OMA" id="HEMYRAN"/>
<dbReference type="RefSeq" id="XP_005790179.1">
    <property type="nucleotide sequence ID" value="XM_005790122.1"/>
</dbReference>
<reference evidence="2" key="1">
    <citation type="journal article" date="2013" name="Nature">
        <title>Pan genome of the phytoplankton Emiliania underpins its global distribution.</title>
        <authorList>
            <person name="Read B.A."/>
            <person name="Kegel J."/>
            <person name="Klute M.J."/>
            <person name="Kuo A."/>
            <person name="Lefebvre S.C."/>
            <person name="Maumus F."/>
            <person name="Mayer C."/>
            <person name="Miller J."/>
            <person name="Monier A."/>
            <person name="Salamov A."/>
            <person name="Young J."/>
            <person name="Aguilar M."/>
            <person name="Claverie J.M."/>
            <person name="Frickenhaus S."/>
            <person name="Gonzalez K."/>
            <person name="Herman E.K."/>
            <person name="Lin Y.C."/>
            <person name="Napier J."/>
            <person name="Ogata H."/>
            <person name="Sarno A.F."/>
            <person name="Shmutz J."/>
            <person name="Schroeder D."/>
            <person name="de Vargas C."/>
            <person name="Verret F."/>
            <person name="von Dassow P."/>
            <person name="Valentin K."/>
            <person name="Van de Peer Y."/>
            <person name="Wheeler G."/>
            <person name="Dacks J.B."/>
            <person name="Delwiche C.F."/>
            <person name="Dyhrman S.T."/>
            <person name="Glockner G."/>
            <person name="John U."/>
            <person name="Richards T."/>
            <person name="Worden A.Z."/>
            <person name="Zhang X."/>
            <person name="Grigoriev I.V."/>
            <person name="Allen A.E."/>
            <person name="Bidle K."/>
            <person name="Borodovsky M."/>
            <person name="Bowler C."/>
            <person name="Brownlee C."/>
            <person name="Cock J.M."/>
            <person name="Elias M."/>
            <person name="Gladyshev V.N."/>
            <person name="Groth M."/>
            <person name="Guda C."/>
            <person name="Hadaegh A."/>
            <person name="Iglesias-Rodriguez M.D."/>
            <person name="Jenkins J."/>
            <person name="Jones B.M."/>
            <person name="Lawson T."/>
            <person name="Leese F."/>
            <person name="Lindquist E."/>
            <person name="Lobanov A."/>
            <person name="Lomsadze A."/>
            <person name="Malik S.B."/>
            <person name="Marsh M.E."/>
            <person name="Mackinder L."/>
            <person name="Mock T."/>
            <person name="Mueller-Roeber B."/>
            <person name="Pagarete A."/>
            <person name="Parker M."/>
            <person name="Probert I."/>
            <person name="Quesneville H."/>
            <person name="Raines C."/>
            <person name="Rensing S.A."/>
            <person name="Riano-Pachon D.M."/>
            <person name="Richier S."/>
            <person name="Rokitta S."/>
            <person name="Shiraiwa Y."/>
            <person name="Soanes D.M."/>
            <person name="van der Giezen M."/>
            <person name="Wahlund T.M."/>
            <person name="Williams B."/>
            <person name="Wilson W."/>
            <person name="Wolfe G."/>
            <person name="Wurch L.L."/>
        </authorList>
    </citation>
    <scope>NUCLEOTIDE SEQUENCE</scope>
</reference>